<evidence type="ECO:0000313" key="1">
    <source>
        <dbReference type="EMBL" id="QBQ67121.1"/>
    </source>
</evidence>
<reference evidence="1" key="1">
    <citation type="submission" date="2018-09" db="EMBL/GenBank/DDBJ databases">
        <authorList>
            <person name="Zhou D."/>
        </authorList>
    </citation>
    <scope>NUCLEOTIDE SEQUENCE</scope>
    <source>
        <strain evidence="1">201311334</strain>
        <plasmid evidence="1">p11334-IMP</plasmid>
    </source>
</reference>
<name>A0A482M2X6_KLEPN</name>
<sequence length="92" mass="10148">MWSKIFKSETPGRHPSAGRSAVLRIEPLRVSPRSRGQLPLTPPACGLRAPLGNPFPCCRSFPLQPPIMIRLLHYPWIVQLSGALAVTVRCPP</sequence>
<accession>A0A482M2X6</accession>
<proteinExistence type="predicted"/>
<keyword evidence="1" id="KW-0614">Plasmid</keyword>
<dbReference type="EMBL" id="MH909336">
    <property type="protein sequence ID" value="QBQ67121.1"/>
    <property type="molecule type" value="Genomic_DNA"/>
</dbReference>
<organism evidence="1">
    <name type="scientific">Klebsiella pneumoniae</name>
    <dbReference type="NCBI Taxonomy" id="573"/>
    <lineage>
        <taxon>Bacteria</taxon>
        <taxon>Pseudomonadati</taxon>
        <taxon>Pseudomonadota</taxon>
        <taxon>Gammaproteobacteria</taxon>
        <taxon>Enterobacterales</taxon>
        <taxon>Enterobacteriaceae</taxon>
        <taxon>Klebsiella/Raoultella group</taxon>
        <taxon>Klebsiella</taxon>
        <taxon>Klebsiella pneumoniae complex</taxon>
    </lineage>
</organism>
<dbReference type="AlphaFoldDB" id="A0A482M2X6"/>
<geneLocation type="plasmid" evidence="1">
    <name>p11334-IMP</name>
</geneLocation>
<protein>
    <submittedName>
        <fullName evidence="1">Uncharacterized protein</fullName>
    </submittedName>
</protein>